<evidence type="ECO:0000313" key="6">
    <source>
        <dbReference type="EMBL" id="CAE7636508.1"/>
    </source>
</evidence>
<keyword evidence="1" id="KW-0732">Signal</keyword>
<dbReference type="InterPro" id="IPR003609">
    <property type="entry name" value="Pan_app"/>
</dbReference>
<dbReference type="InterPro" id="IPR011043">
    <property type="entry name" value="Gal_Oxase/kelch_b-propeller"/>
</dbReference>
<dbReference type="Pfam" id="PF00024">
    <property type="entry name" value="PAN_1"/>
    <property type="match status" value="1"/>
</dbReference>
<evidence type="ECO:0000259" key="5">
    <source>
        <dbReference type="PROSITE" id="PS50948"/>
    </source>
</evidence>
<dbReference type="SUPFAM" id="SSF50965">
    <property type="entry name" value="Galactose oxidase, central domain"/>
    <property type="match status" value="1"/>
</dbReference>
<keyword evidence="3" id="KW-0325">Glycoprotein</keyword>
<dbReference type="SUPFAM" id="SSF57414">
    <property type="entry name" value="Hairpin loop containing domain-like"/>
    <property type="match status" value="1"/>
</dbReference>
<dbReference type="Pfam" id="PF14312">
    <property type="entry name" value="FG-GAP_2"/>
    <property type="match status" value="6"/>
</dbReference>
<dbReference type="SUPFAM" id="SSF69318">
    <property type="entry name" value="Integrin alpha N-terminal domain"/>
    <property type="match status" value="1"/>
</dbReference>
<keyword evidence="7" id="KW-1185">Reference proteome</keyword>
<dbReference type="OrthoDB" id="408439at2759"/>
<dbReference type="PANTHER" id="PTHR36220:SF1">
    <property type="entry name" value="GAMMA TUBULIN COMPLEX COMPONENT C-TERMINAL DOMAIN-CONTAINING PROTEIN"/>
    <property type="match status" value="1"/>
</dbReference>
<comment type="caution">
    <text evidence="6">The sequence shown here is derived from an EMBL/GenBank/DDBJ whole genome shotgun (WGS) entry which is preliminary data.</text>
</comment>
<dbReference type="AlphaFoldDB" id="A0A812VST0"/>
<feature type="repeat" description="FG-GAP" evidence="4">
    <location>
        <begin position="93"/>
        <end position="146"/>
    </location>
</feature>
<dbReference type="Gene3D" id="3.50.4.10">
    <property type="entry name" value="Hepatocyte Growth Factor"/>
    <property type="match status" value="1"/>
</dbReference>
<reference evidence="6" key="1">
    <citation type="submission" date="2021-02" db="EMBL/GenBank/DDBJ databases">
        <authorList>
            <person name="Dougan E. K."/>
            <person name="Rhodes N."/>
            <person name="Thang M."/>
            <person name="Chan C."/>
        </authorList>
    </citation>
    <scope>NUCLEOTIDE SEQUENCE</scope>
</reference>
<keyword evidence="2" id="KW-0677">Repeat</keyword>
<dbReference type="InterPro" id="IPR013519">
    <property type="entry name" value="Int_alpha_beta-p"/>
</dbReference>
<dbReference type="Gene3D" id="2.130.10.130">
    <property type="entry name" value="Integrin alpha, N-terminal"/>
    <property type="match status" value="3"/>
</dbReference>
<dbReference type="PANTHER" id="PTHR36220">
    <property type="entry name" value="UNNAMED PRODUCT"/>
    <property type="match status" value="1"/>
</dbReference>
<dbReference type="PROSITE" id="PS51470">
    <property type="entry name" value="FG_GAP"/>
    <property type="match status" value="1"/>
</dbReference>
<name>A0A812VST0_SYMPI</name>
<evidence type="ECO:0000256" key="3">
    <source>
        <dbReference type="ARBA" id="ARBA00023180"/>
    </source>
</evidence>
<dbReference type="EMBL" id="CAJNIZ010042749">
    <property type="protein sequence ID" value="CAE7636508.1"/>
    <property type="molecule type" value="Genomic_DNA"/>
</dbReference>
<accession>A0A812VST0</accession>
<evidence type="ECO:0000313" key="7">
    <source>
        <dbReference type="Proteomes" id="UP000649617"/>
    </source>
</evidence>
<dbReference type="PROSITE" id="PS50948">
    <property type="entry name" value="PAN"/>
    <property type="match status" value="1"/>
</dbReference>
<dbReference type="Proteomes" id="UP000649617">
    <property type="component" value="Unassembled WGS sequence"/>
</dbReference>
<feature type="domain" description="Apple" evidence="5">
    <location>
        <begin position="5"/>
        <end position="81"/>
    </location>
</feature>
<evidence type="ECO:0000256" key="4">
    <source>
        <dbReference type="PROSITE-ProRule" id="PRU00803"/>
    </source>
</evidence>
<protein>
    <recommendedName>
        <fullName evidence="5">Apple domain-containing protein</fullName>
    </recommendedName>
</protein>
<proteinExistence type="predicted"/>
<evidence type="ECO:0000256" key="1">
    <source>
        <dbReference type="ARBA" id="ARBA00022729"/>
    </source>
</evidence>
<dbReference type="InterPro" id="IPR028994">
    <property type="entry name" value="Integrin_alpha_N"/>
</dbReference>
<sequence length="475" mass="50899">MNTVCRLSAEDVSIDGDKTVNATNASSLQECKQKCEQLGEDNCTGVEYNNRSRRCELWTQPILSHKSCLTGHDCPEANYSCHTMQCKAIDHPVRLRSSERSFQDSFGRSIGISGDTVVVGAPGDNDRGDDSGAAYVFIRKANTFVEQAKLTADDGFRNSFFGNSVSIAGCRILVGAYRDGLNGKKDSGSAYVFRRDYDVWEQEAKLSPQDAVENERFGSRVSLFGDMAVITSAGNGAKNESAAVYVFHVTGKEWVLKAKLPFPKNLKNSSSFGSSLSQSKDAIMIGAEEDDAHGKASGAVYAYSSNGTNWSQPVRIVGADTAAGDHFGCSVSLSESGKTCLIGAYGHRAKGKGSGAAYVFKRHKGHWVQQHQLAPEDLDADDGFGKSVSTSDSIAAIGAFGDEHGGVDRSGSAYIFVRAGQKWVQQTKLAPEKAKAGAEFGLVASISGHMATFSSAEQVFVFPAYLTQVCPSTQR</sequence>
<gene>
    <name evidence="6" type="ORF">SPIL2461_LOCUS16788</name>
</gene>
<evidence type="ECO:0000256" key="2">
    <source>
        <dbReference type="ARBA" id="ARBA00022737"/>
    </source>
</evidence>
<dbReference type="CDD" id="cd01099">
    <property type="entry name" value="PAN_AP_HGF"/>
    <property type="match status" value="1"/>
</dbReference>
<dbReference type="InterPro" id="IPR013517">
    <property type="entry name" value="FG-GAP"/>
</dbReference>
<organism evidence="6 7">
    <name type="scientific">Symbiodinium pilosum</name>
    <name type="common">Dinoflagellate</name>
    <dbReference type="NCBI Taxonomy" id="2952"/>
    <lineage>
        <taxon>Eukaryota</taxon>
        <taxon>Sar</taxon>
        <taxon>Alveolata</taxon>
        <taxon>Dinophyceae</taxon>
        <taxon>Suessiales</taxon>
        <taxon>Symbiodiniaceae</taxon>
        <taxon>Symbiodinium</taxon>
    </lineage>
</organism>